<dbReference type="Proteomes" id="UP000029733">
    <property type="component" value="Unassembled WGS sequence"/>
</dbReference>
<comment type="caution">
    <text evidence="1">The sequence shown here is derived from an EMBL/GenBank/DDBJ whole genome shotgun (WGS) entry which is preliminary data.</text>
</comment>
<dbReference type="STRING" id="1677920.LS71_05515"/>
<dbReference type="AlphaFoldDB" id="A0A4U8TCH0"/>
<accession>A0A4U8TCH0</accession>
<dbReference type="Gene3D" id="3.30.70.1700">
    <property type="entry name" value="Phage minor tail protein U"/>
    <property type="match status" value="1"/>
</dbReference>
<evidence type="ECO:0000313" key="1">
    <source>
        <dbReference type="EMBL" id="TLD97666.1"/>
    </source>
</evidence>
<reference evidence="1 2" key="1">
    <citation type="journal article" date="2014" name="Genome Announc.">
        <title>Draft genome sequences of eight enterohepatic helicobacter species isolated from both laboratory and wild rodents.</title>
        <authorList>
            <person name="Sheh A."/>
            <person name="Shen Z."/>
            <person name="Fox J.G."/>
        </authorList>
    </citation>
    <scope>NUCLEOTIDE SEQUENCE [LARGE SCALE GENOMIC DNA]</scope>
    <source>
        <strain evidence="1 2">MIT 09-6949</strain>
    </source>
</reference>
<dbReference type="OrthoDB" id="5325948at2"/>
<sequence>MLIREEISQKILQNLKNDLPKVKVFLEDIFTIDIQNAPVVIVKTKDAQISHASSQAWKHALEIEIELISTSREAHNELVEKALASLEKLGGVKSVNTISMQKCEIASALAFSSVISMEFIYFTPSFRA</sequence>
<dbReference type="EMBL" id="JRPR02000001">
    <property type="protein sequence ID" value="TLD97666.1"/>
    <property type="molecule type" value="Genomic_DNA"/>
</dbReference>
<dbReference type="RefSeq" id="WP_034354798.1">
    <property type="nucleotide sequence ID" value="NZ_JRPR02000001.1"/>
</dbReference>
<dbReference type="InterPro" id="IPR038512">
    <property type="entry name" value="GpU-like_sf"/>
</dbReference>
<keyword evidence="2" id="KW-1185">Reference proteome</keyword>
<evidence type="ECO:0000313" key="2">
    <source>
        <dbReference type="Proteomes" id="UP000029733"/>
    </source>
</evidence>
<protein>
    <recommendedName>
        <fullName evidence="3">DUF3168 domain-containing protein</fullName>
    </recommendedName>
</protein>
<evidence type="ECO:0008006" key="3">
    <source>
        <dbReference type="Google" id="ProtNLM"/>
    </source>
</evidence>
<organism evidence="1 2">
    <name type="scientific">Helicobacter jaachi</name>
    <dbReference type="NCBI Taxonomy" id="1677920"/>
    <lineage>
        <taxon>Bacteria</taxon>
        <taxon>Pseudomonadati</taxon>
        <taxon>Campylobacterota</taxon>
        <taxon>Epsilonproteobacteria</taxon>
        <taxon>Campylobacterales</taxon>
        <taxon>Helicobacteraceae</taxon>
        <taxon>Helicobacter</taxon>
    </lineage>
</organism>
<name>A0A4U8TCH0_9HELI</name>
<gene>
    <name evidence="1" type="ORF">LS71_002695</name>
</gene>
<proteinExistence type="predicted"/>